<dbReference type="RefSeq" id="WP_316701618.1">
    <property type="nucleotide sequence ID" value="NZ_CP136336.1"/>
</dbReference>
<evidence type="ECO:0000313" key="2">
    <source>
        <dbReference type="EMBL" id="WOB08769.1"/>
    </source>
</evidence>
<accession>A0ABZ0CUX2</accession>
<dbReference type="EMBL" id="CP136336">
    <property type="protein sequence ID" value="WOB08769.1"/>
    <property type="molecule type" value="Genomic_DNA"/>
</dbReference>
<evidence type="ECO:0000313" key="3">
    <source>
        <dbReference type="Proteomes" id="UP001303946"/>
    </source>
</evidence>
<evidence type="ECO:0000256" key="1">
    <source>
        <dbReference type="SAM" id="MobiDB-lite"/>
    </source>
</evidence>
<reference evidence="2 3" key="1">
    <citation type="submission" date="2023-10" db="EMBL/GenBank/DDBJ databases">
        <title>Bacteria for the degradation of biodegradable plastic PBAT(Polybutylene adipate terephthalate).</title>
        <authorList>
            <person name="Weon H.-Y."/>
            <person name="Yeon J."/>
        </authorList>
    </citation>
    <scope>NUCLEOTIDE SEQUENCE [LARGE SCALE GENOMIC DNA]</scope>
    <source>
        <strain evidence="2 3">SBD 7-3</strain>
    </source>
</reference>
<dbReference type="Proteomes" id="UP001303946">
    <property type="component" value="Chromosome"/>
</dbReference>
<protein>
    <submittedName>
        <fullName evidence="2">Uncharacterized protein</fullName>
    </submittedName>
</protein>
<feature type="region of interest" description="Disordered" evidence="1">
    <location>
        <begin position="66"/>
        <end position="93"/>
    </location>
</feature>
<feature type="compositionally biased region" description="Low complexity" evidence="1">
    <location>
        <begin position="66"/>
        <end position="81"/>
    </location>
</feature>
<sequence length="166" mass="18044">MIWSKTEAGRAEVQARALVKERLQRNLLLLIDGVKTEEMLLANVVGLKPEDFKFLESLQLIAPVASSSNGRSSGSSSDRGGAATQPMTLPPPLEEAGEMDYGQFTARLTQLISSELGLRGFTLTLAVEKASTIEELRAVGDRVLEQIRERKGVAVADKARRTLYGS</sequence>
<keyword evidence="3" id="KW-1185">Reference proteome</keyword>
<proteinExistence type="predicted"/>
<name>A0ABZ0CUX2_9BURK</name>
<gene>
    <name evidence="2" type="ORF">RXV79_01630</name>
</gene>
<organism evidence="2 3">
    <name type="scientific">Piscinibacter gummiphilus</name>
    <dbReference type="NCBI Taxonomy" id="946333"/>
    <lineage>
        <taxon>Bacteria</taxon>
        <taxon>Pseudomonadati</taxon>
        <taxon>Pseudomonadota</taxon>
        <taxon>Betaproteobacteria</taxon>
        <taxon>Burkholderiales</taxon>
        <taxon>Sphaerotilaceae</taxon>
        <taxon>Piscinibacter</taxon>
    </lineage>
</organism>